<dbReference type="AlphaFoldDB" id="A0A3S9V4C4"/>
<organism evidence="1 2">
    <name type="scientific">Paenibacillus lutimineralis</name>
    <dbReference type="NCBI Taxonomy" id="2707005"/>
    <lineage>
        <taxon>Bacteria</taxon>
        <taxon>Bacillati</taxon>
        <taxon>Bacillota</taxon>
        <taxon>Bacilli</taxon>
        <taxon>Bacillales</taxon>
        <taxon>Paenibacillaceae</taxon>
        <taxon>Paenibacillus</taxon>
    </lineage>
</organism>
<dbReference type="Pfam" id="PF12691">
    <property type="entry name" value="Phage_tail_terminator_6"/>
    <property type="match status" value="1"/>
</dbReference>
<keyword evidence="2" id="KW-1185">Reference proteome</keyword>
<accession>A0A3S9V4C4</accession>
<evidence type="ECO:0000313" key="2">
    <source>
        <dbReference type="Proteomes" id="UP000270678"/>
    </source>
</evidence>
<dbReference type="KEGG" id="plut:EI981_25205"/>
<dbReference type="OrthoDB" id="2613329at2"/>
<sequence>MFKPKQFADFLLQSIPYKYYANDFPPDSPDEAAWVRLTGGYAPSEWSPRKLPSVQIVVRGHQSKAVQTEEIADQIYKFLHQKREFHVASHLVRFCKADQSSPIYAGRDDNGRVIYSLNFTLVVME</sequence>
<dbReference type="EMBL" id="CP034346">
    <property type="protein sequence ID" value="AZS17392.1"/>
    <property type="molecule type" value="Genomic_DNA"/>
</dbReference>
<dbReference type="RefSeq" id="WP_127002916.1">
    <property type="nucleotide sequence ID" value="NZ_CP034346.1"/>
</dbReference>
<dbReference type="Proteomes" id="UP000270678">
    <property type="component" value="Chromosome"/>
</dbReference>
<protein>
    <recommendedName>
        <fullName evidence="3">DUF3168 domain-containing protein</fullName>
    </recommendedName>
</protein>
<dbReference type="InterPro" id="IPR024411">
    <property type="entry name" value="Tail_terminator_phage"/>
</dbReference>
<evidence type="ECO:0008006" key="3">
    <source>
        <dbReference type="Google" id="ProtNLM"/>
    </source>
</evidence>
<name>A0A3S9V4C4_9BACL</name>
<evidence type="ECO:0000313" key="1">
    <source>
        <dbReference type="EMBL" id="AZS17392.1"/>
    </source>
</evidence>
<reference evidence="2" key="1">
    <citation type="submission" date="2018-12" db="EMBL/GenBank/DDBJ databases">
        <title>Complete genome sequence of Paenibacillus sp. MBLB1234.</title>
        <authorList>
            <person name="Nam Y.-D."/>
            <person name="Kang J."/>
            <person name="Chung W.-H."/>
            <person name="Park Y.S."/>
        </authorList>
    </citation>
    <scope>NUCLEOTIDE SEQUENCE [LARGE SCALE GENOMIC DNA]</scope>
    <source>
        <strain evidence="2">MBLB1234</strain>
    </source>
</reference>
<gene>
    <name evidence="1" type="ORF">EI981_25205</name>
</gene>
<proteinExistence type="predicted"/>